<proteinExistence type="predicted"/>
<evidence type="ECO:0000256" key="1">
    <source>
        <dbReference type="SAM" id="MobiDB-lite"/>
    </source>
</evidence>
<feature type="compositionally biased region" description="Basic and acidic residues" evidence="1">
    <location>
        <begin position="36"/>
        <end position="49"/>
    </location>
</feature>
<feature type="region of interest" description="Disordered" evidence="1">
    <location>
        <begin position="30"/>
        <end position="57"/>
    </location>
</feature>
<name>A0AAE2CIE5_9LAMI</name>
<evidence type="ECO:0000313" key="3">
    <source>
        <dbReference type="Proteomes" id="UP001293254"/>
    </source>
</evidence>
<reference evidence="2" key="2">
    <citation type="journal article" date="2024" name="Plant">
        <title>Genomic evolution and insights into agronomic trait innovations of Sesamum species.</title>
        <authorList>
            <person name="Miao H."/>
            <person name="Wang L."/>
            <person name="Qu L."/>
            <person name="Liu H."/>
            <person name="Sun Y."/>
            <person name="Le M."/>
            <person name="Wang Q."/>
            <person name="Wei S."/>
            <person name="Zheng Y."/>
            <person name="Lin W."/>
            <person name="Duan Y."/>
            <person name="Cao H."/>
            <person name="Xiong S."/>
            <person name="Wang X."/>
            <person name="Wei L."/>
            <person name="Li C."/>
            <person name="Ma Q."/>
            <person name="Ju M."/>
            <person name="Zhao R."/>
            <person name="Li G."/>
            <person name="Mu C."/>
            <person name="Tian Q."/>
            <person name="Mei H."/>
            <person name="Zhang T."/>
            <person name="Gao T."/>
            <person name="Zhang H."/>
        </authorList>
    </citation>
    <scope>NUCLEOTIDE SEQUENCE</scope>
    <source>
        <strain evidence="2">3651</strain>
    </source>
</reference>
<sequence>MALRYFAYTDPTYNNMSEIWGSGRLHNQIAPEESSDAPKDDQDVERPRGGPDAPIVISESNTSIRDSCHFTGSWDLQLRTTHQHSDQSHRRRSLMGPRHSYDAGSGVGDMGSWSGILACNHMMAPNKLMRAIALRIPHHVISDLPVMMSRVRFYSINAIKLLRS</sequence>
<dbReference type="EMBL" id="JACGWO010000007">
    <property type="protein sequence ID" value="KAK4423333.1"/>
    <property type="molecule type" value="Genomic_DNA"/>
</dbReference>
<feature type="region of interest" description="Disordered" evidence="1">
    <location>
        <begin position="81"/>
        <end position="100"/>
    </location>
</feature>
<protein>
    <submittedName>
        <fullName evidence="2">Uncharacterized protein</fullName>
    </submittedName>
</protein>
<gene>
    <name evidence="2" type="ORF">Salat_1916100</name>
</gene>
<comment type="caution">
    <text evidence="2">The sequence shown here is derived from an EMBL/GenBank/DDBJ whole genome shotgun (WGS) entry which is preliminary data.</text>
</comment>
<keyword evidence="3" id="KW-1185">Reference proteome</keyword>
<evidence type="ECO:0000313" key="2">
    <source>
        <dbReference type="EMBL" id="KAK4423333.1"/>
    </source>
</evidence>
<dbReference type="Proteomes" id="UP001293254">
    <property type="component" value="Unassembled WGS sequence"/>
</dbReference>
<dbReference type="AlphaFoldDB" id="A0AAE2CIE5"/>
<accession>A0AAE2CIE5</accession>
<reference evidence="2" key="1">
    <citation type="submission" date="2020-06" db="EMBL/GenBank/DDBJ databases">
        <authorList>
            <person name="Li T."/>
            <person name="Hu X."/>
            <person name="Zhang T."/>
            <person name="Song X."/>
            <person name="Zhang H."/>
            <person name="Dai N."/>
            <person name="Sheng W."/>
            <person name="Hou X."/>
            <person name="Wei L."/>
        </authorList>
    </citation>
    <scope>NUCLEOTIDE SEQUENCE</scope>
    <source>
        <strain evidence="2">3651</strain>
        <tissue evidence="2">Leaf</tissue>
    </source>
</reference>
<organism evidence="2 3">
    <name type="scientific">Sesamum alatum</name>
    <dbReference type="NCBI Taxonomy" id="300844"/>
    <lineage>
        <taxon>Eukaryota</taxon>
        <taxon>Viridiplantae</taxon>
        <taxon>Streptophyta</taxon>
        <taxon>Embryophyta</taxon>
        <taxon>Tracheophyta</taxon>
        <taxon>Spermatophyta</taxon>
        <taxon>Magnoliopsida</taxon>
        <taxon>eudicotyledons</taxon>
        <taxon>Gunneridae</taxon>
        <taxon>Pentapetalae</taxon>
        <taxon>asterids</taxon>
        <taxon>lamiids</taxon>
        <taxon>Lamiales</taxon>
        <taxon>Pedaliaceae</taxon>
        <taxon>Sesamum</taxon>
    </lineage>
</organism>